<protein>
    <submittedName>
        <fullName evidence="1">Uncharacterized protein</fullName>
    </submittedName>
</protein>
<dbReference type="GeneID" id="30071756"/>
<dbReference type="KEGG" id="fvr:FVEG_14880"/>
<sequence>MCTEVVHTWECTVCSKDFKSRRDYTLCKVGRKENKWGACKKYNVQHEYWKDKCGACAKKK</sequence>
<name>W7LSD0_GIBM7</name>
<dbReference type="EMBL" id="CM000583">
    <property type="protein sequence ID" value="EWG38399.1"/>
    <property type="molecule type" value="Genomic_DNA"/>
</dbReference>
<accession>W7LSD0</accession>
<dbReference type="EMBL" id="DS022243">
    <property type="protein sequence ID" value="EWG38399.1"/>
    <property type="molecule type" value="Genomic_DNA"/>
</dbReference>
<dbReference type="VEuPathDB" id="FungiDB:FVEG_14880"/>
<proteinExistence type="predicted"/>
<organism evidence="1 2">
    <name type="scientific">Gibberella moniliformis (strain M3125 / FGSC 7600)</name>
    <name type="common">Maize ear and stalk rot fungus</name>
    <name type="synonym">Fusarium verticillioides</name>
    <dbReference type="NCBI Taxonomy" id="334819"/>
    <lineage>
        <taxon>Eukaryota</taxon>
        <taxon>Fungi</taxon>
        <taxon>Dikarya</taxon>
        <taxon>Ascomycota</taxon>
        <taxon>Pezizomycotina</taxon>
        <taxon>Sordariomycetes</taxon>
        <taxon>Hypocreomycetidae</taxon>
        <taxon>Hypocreales</taxon>
        <taxon>Nectriaceae</taxon>
        <taxon>Fusarium</taxon>
        <taxon>Fusarium fujikuroi species complex</taxon>
    </lineage>
</organism>
<evidence type="ECO:0000313" key="2">
    <source>
        <dbReference type="Proteomes" id="UP000009096"/>
    </source>
</evidence>
<evidence type="ECO:0000313" key="1">
    <source>
        <dbReference type="EMBL" id="EWG38399.1"/>
    </source>
</evidence>
<reference evidence="1 2" key="1">
    <citation type="journal article" date="2010" name="Nature">
        <title>Comparative genomics reveals mobile pathogenicity chromosomes in Fusarium.</title>
        <authorList>
            <person name="Ma L.J."/>
            <person name="van der Does H.C."/>
            <person name="Borkovich K.A."/>
            <person name="Coleman J.J."/>
            <person name="Daboussi M.J."/>
            <person name="Di Pietro A."/>
            <person name="Dufresne M."/>
            <person name="Freitag M."/>
            <person name="Grabherr M."/>
            <person name="Henrissat B."/>
            <person name="Houterman P.M."/>
            <person name="Kang S."/>
            <person name="Shim W.B."/>
            <person name="Woloshuk C."/>
            <person name="Xie X."/>
            <person name="Xu J.R."/>
            <person name="Antoniw J."/>
            <person name="Baker S.E."/>
            <person name="Bluhm B.H."/>
            <person name="Breakspear A."/>
            <person name="Brown D.W."/>
            <person name="Butchko R.A."/>
            <person name="Chapman S."/>
            <person name="Coulson R."/>
            <person name="Coutinho P.M."/>
            <person name="Danchin E.G."/>
            <person name="Diener A."/>
            <person name="Gale L.R."/>
            <person name="Gardiner D.M."/>
            <person name="Goff S."/>
            <person name="Hammond-Kosack K.E."/>
            <person name="Hilburn K."/>
            <person name="Hua-Van A."/>
            <person name="Jonkers W."/>
            <person name="Kazan K."/>
            <person name="Kodira C.D."/>
            <person name="Koehrsen M."/>
            <person name="Kumar L."/>
            <person name="Lee Y.H."/>
            <person name="Li L."/>
            <person name="Manners J.M."/>
            <person name="Miranda-Saavedra D."/>
            <person name="Mukherjee M."/>
            <person name="Park G."/>
            <person name="Park J."/>
            <person name="Park S.Y."/>
            <person name="Proctor R.H."/>
            <person name="Regev A."/>
            <person name="Ruiz-Roldan M.C."/>
            <person name="Sain D."/>
            <person name="Sakthikumar S."/>
            <person name="Sykes S."/>
            <person name="Schwartz D.C."/>
            <person name="Turgeon B.G."/>
            <person name="Wapinski I."/>
            <person name="Yoder O."/>
            <person name="Young S."/>
            <person name="Zeng Q."/>
            <person name="Zhou S."/>
            <person name="Galagan J."/>
            <person name="Cuomo C.A."/>
            <person name="Kistler H.C."/>
            <person name="Rep M."/>
        </authorList>
    </citation>
    <scope>NUCLEOTIDE SEQUENCE [LARGE SCALE GENOMIC DNA]</scope>
    <source>
        <strain evidence="2">M3125 / FGSC 7600</strain>
    </source>
</reference>
<dbReference type="Proteomes" id="UP000009096">
    <property type="component" value="Chromosome 6"/>
</dbReference>
<keyword evidence="2" id="KW-1185">Reference proteome</keyword>
<dbReference type="RefSeq" id="XP_018744590.1">
    <property type="nucleotide sequence ID" value="XM_018903916.1"/>
</dbReference>
<gene>
    <name evidence="1" type="ORF">FVEG_14880</name>
</gene>
<dbReference type="AlphaFoldDB" id="W7LSD0"/>